<comment type="caution">
    <text evidence="15">The sequence shown here is derived from an EMBL/GenBank/DDBJ whole genome shotgun (WGS) entry which is preliminary data.</text>
</comment>
<dbReference type="NCBIfam" id="NF010738">
    <property type="entry name" value="PRK14140.1"/>
    <property type="match status" value="1"/>
</dbReference>
<evidence type="ECO:0000256" key="3">
    <source>
        <dbReference type="ARBA" id="ARBA00011738"/>
    </source>
</evidence>
<evidence type="ECO:0000256" key="9">
    <source>
        <dbReference type="ARBA" id="ARBA00076414"/>
    </source>
</evidence>
<evidence type="ECO:0000256" key="2">
    <source>
        <dbReference type="ARBA" id="ARBA00009054"/>
    </source>
</evidence>
<dbReference type="GO" id="GO:0051087">
    <property type="term" value="F:protein-folding chaperone binding"/>
    <property type="evidence" value="ECO:0007669"/>
    <property type="project" value="InterPro"/>
</dbReference>
<reference evidence="17" key="1">
    <citation type="journal article" date="2018" name="Sci. Rep.">
        <title>Lignite coal burning seam in the remote Altai Mountains harbors a hydrogen-driven thermophilic microbial community.</title>
        <authorList>
            <person name="Kadnikov V.V."/>
            <person name="Mardanov A.V."/>
            <person name="Ivasenko D.A."/>
            <person name="Antsiferov D.V."/>
            <person name="Beletsky A.V."/>
            <person name="Karnachuk O.V."/>
            <person name="Ravin N.V."/>
        </authorList>
    </citation>
    <scope>NUCLEOTIDE SEQUENCE [LARGE SCALE GENOMIC DNA]</scope>
</reference>
<comment type="subcellular location">
    <subcellularLocation>
        <location evidence="1 10">Cytoplasm</location>
    </subcellularLocation>
</comment>
<gene>
    <name evidence="10" type="primary">grpE</name>
    <name evidence="15" type="ORF">BSOLF_1012</name>
    <name evidence="16" type="ORF">BSOLF_2483</name>
</gene>
<feature type="compositionally biased region" description="Basic and acidic residues" evidence="14">
    <location>
        <begin position="60"/>
        <end position="94"/>
    </location>
</feature>
<dbReference type="GO" id="GO:0006457">
    <property type="term" value="P:protein folding"/>
    <property type="evidence" value="ECO:0007669"/>
    <property type="project" value="InterPro"/>
</dbReference>
<dbReference type="SUPFAM" id="SSF51064">
    <property type="entry name" value="Head domain of nucleotide exchange factor GrpE"/>
    <property type="match status" value="1"/>
</dbReference>
<dbReference type="Gene3D" id="3.90.20.20">
    <property type="match status" value="1"/>
</dbReference>
<dbReference type="InterPro" id="IPR013805">
    <property type="entry name" value="GrpE_CC"/>
</dbReference>
<dbReference type="GO" id="GO:0005737">
    <property type="term" value="C:cytoplasm"/>
    <property type="evidence" value="ECO:0007669"/>
    <property type="project" value="UniProtKB-SubCell"/>
</dbReference>
<dbReference type="EMBL" id="PEBX01000052">
    <property type="protein sequence ID" value="PTQ56024.1"/>
    <property type="molecule type" value="Genomic_DNA"/>
</dbReference>
<accession>A0A2R6Y030</accession>
<keyword evidence="13" id="KW-0175">Coiled coil</keyword>
<dbReference type="SUPFAM" id="SSF58014">
    <property type="entry name" value="Coiled-coil domain of nucleotide exchange factor GrpE"/>
    <property type="match status" value="1"/>
</dbReference>
<keyword evidence="4 10" id="KW-0963">Cytoplasm</keyword>
<feature type="compositionally biased region" description="Acidic residues" evidence="14">
    <location>
        <begin position="44"/>
        <end position="58"/>
    </location>
</feature>
<dbReference type="EMBL" id="PEBX01000016">
    <property type="protein sequence ID" value="PTQ56922.1"/>
    <property type="molecule type" value="Genomic_DNA"/>
</dbReference>
<dbReference type="InterPro" id="IPR000740">
    <property type="entry name" value="GrpE"/>
</dbReference>
<evidence type="ECO:0000256" key="14">
    <source>
        <dbReference type="SAM" id="MobiDB-lite"/>
    </source>
</evidence>
<dbReference type="GO" id="GO:0051082">
    <property type="term" value="F:unfolded protein binding"/>
    <property type="evidence" value="ECO:0007669"/>
    <property type="project" value="TreeGrafter"/>
</dbReference>
<dbReference type="Proteomes" id="UP000244338">
    <property type="component" value="Unassembled WGS sequence"/>
</dbReference>
<dbReference type="GO" id="GO:0042803">
    <property type="term" value="F:protein homodimerization activity"/>
    <property type="evidence" value="ECO:0007669"/>
    <property type="project" value="InterPro"/>
</dbReference>
<reference evidence="15" key="2">
    <citation type="journal article" date="2018" name="Sci. Rep.">
        <title>Lignite coal burning seam in the remote Altai Mountains harbors a hydrogen-driven thermophilic microbial community.</title>
        <authorList>
            <person name="Kadnikov V.V."/>
            <person name="Mardanov A.V."/>
            <person name="Ivasenko D.A."/>
            <person name="Beletsky A.V."/>
            <person name="Karnachuk O.V."/>
            <person name="Ravin N.V."/>
        </authorList>
    </citation>
    <scope>NUCLEOTIDE SEQUENCE</scope>
    <source>
        <strain evidence="15">AL32</strain>
    </source>
</reference>
<dbReference type="PANTHER" id="PTHR21237">
    <property type="entry name" value="GRPE PROTEIN"/>
    <property type="match status" value="1"/>
</dbReference>
<feature type="coiled-coil region" evidence="13">
    <location>
        <begin position="102"/>
        <end position="133"/>
    </location>
</feature>
<dbReference type="FunFam" id="2.30.22.10:FF:000001">
    <property type="entry name" value="Protein GrpE"/>
    <property type="match status" value="1"/>
</dbReference>
<evidence type="ECO:0000256" key="7">
    <source>
        <dbReference type="ARBA" id="ARBA00053401"/>
    </source>
</evidence>
<dbReference type="PANTHER" id="PTHR21237:SF23">
    <property type="entry name" value="GRPE PROTEIN HOMOLOG, MITOCHONDRIAL"/>
    <property type="match status" value="1"/>
</dbReference>
<name>A0A2R6Y030_9BACL</name>
<evidence type="ECO:0000256" key="11">
    <source>
        <dbReference type="RuleBase" id="RU000639"/>
    </source>
</evidence>
<evidence type="ECO:0000313" key="16">
    <source>
        <dbReference type="EMBL" id="PTQ56922.1"/>
    </source>
</evidence>
<evidence type="ECO:0000256" key="4">
    <source>
        <dbReference type="ARBA" id="ARBA00022490"/>
    </source>
</evidence>
<dbReference type="CDD" id="cd00446">
    <property type="entry name" value="GrpE"/>
    <property type="match status" value="1"/>
</dbReference>
<feature type="compositionally biased region" description="Basic and acidic residues" evidence="14">
    <location>
        <begin position="14"/>
        <end position="42"/>
    </location>
</feature>
<evidence type="ECO:0000256" key="8">
    <source>
        <dbReference type="ARBA" id="ARBA00072274"/>
    </source>
</evidence>
<keyword evidence="6 10" id="KW-0143">Chaperone</keyword>
<comment type="function">
    <text evidence="7 10 11">Participates actively in the response to hyperosmotic and heat shock by preventing the aggregation of stress-denatured proteins, in association with DnaK and GrpE. It is the nucleotide exchange factor for DnaK and may function as a thermosensor. Unfolded proteins bind initially to DnaJ; upon interaction with the DnaJ-bound protein, DnaK hydrolyzes its bound ATP, resulting in the formation of a stable complex. GrpE releases ADP from DnaK; ATP binding to DnaK triggers the release of the substrate protein, thus completing the reaction cycle. Several rounds of ATP-dependent interactions between DnaJ, DnaK and GrpE are required for fully efficient folding.</text>
</comment>
<sequence>MKHMMAGTTSGEVAKVKEEEKDEMTQKEARPINETHKQHAGEEVLQDELLQEEQEMLQEEMLKEQSVEEKMSPDQAQHGEPKAHEHEAGEKEAQAGDAISPCQALEKTVERLKEELAQERERTLRALADHENYRRRMQRELDNAARYGVRPLAEKLLPAIDNFERALLSGADKEDAFYQGVAMIHRQLVEALEASGITEIAEIHVPFDPSVHQAVGMVEGASPERSGQVAEVLQKGYLLHDRLIRPAMVKVYA</sequence>
<evidence type="ECO:0000256" key="1">
    <source>
        <dbReference type="ARBA" id="ARBA00004496"/>
    </source>
</evidence>
<protein>
    <recommendedName>
        <fullName evidence="8 10">Protein GrpE</fullName>
    </recommendedName>
    <alternativeName>
        <fullName evidence="9 10">HSP-70 cofactor</fullName>
    </alternativeName>
</protein>
<dbReference type="PROSITE" id="PS01071">
    <property type="entry name" value="GRPE"/>
    <property type="match status" value="1"/>
</dbReference>
<evidence type="ECO:0000256" key="6">
    <source>
        <dbReference type="ARBA" id="ARBA00023186"/>
    </source>
</evidence>
<organism evidence="15 17">
    <name type="scientific">Candidatus Carbonibacillus altaicus</name>
    <dbReference type="NCBI Taxonomy" id="2163959"/>
    <lineage>
        <taxon>Bacteria</taxon>
        <taxon>Bacillati</taxon>
        <taxon>Bacillota</taxon>
        <taxon>Bacilli</taxon>
        <taxon>Bacillales</taxon>
        <taxon>Candidatus Carbonibacillus</taxon>
    </lineage>
</organism>
<evidence type="ECO:0000313" key="17">
    <source>
        <dbReference type="Proteomes" id="UP000244338"/>
    </source>
</evidence>
<evidence type="ECO:0000256" key="10">
    <source>
        <dbReference type="HAMAP-Rule" id="MF_01151"/>
    </source>
</evidence>
<dbReference type="InterPro" id="IPR009012">
    <property type="entry name" value="GrpE_head"/>
</dbReference>
<dbReference type="PRINTS" id="PR00773">
    <property type="entry name" value="GRPEPROTEIN"/>
</dbReference>
<feature type="region of interest" description="Disordered" evidence="14">
    <location>
        <begin position="1"/>
        <end position="99"/>
    </location>
</feature>
<dbReference type="HAMAP" id="MF_01151">
    <property type="entry name" value="GrpE"/>
    <property type="match status" value="1"/>
</dbReference>
<dbReference type="GO" id="GO:0000774">
    <property type="term" value="F:adenyl-nucleotide exchange factor activity"/>
    <property type="evidence" value="ECO:0007669"/>
    <property type="project" value="InterPro"/>
</dbReference>
<proteinExistence type="inferred from homology"/>
<evidence type="ECO:0000256" key="13">
    <source>
        <dbReference type="SAM" id="Coils"/>
    </source>
</evidence>
<evidence type="ECO:0000256" key="12">
    <source>
        <dbReference type="RuleBase" id="RU004478"/>
    </source>
</evidence>
<keyword evidence="5 10" id="KW-0346">Stress response</keyword>
<dbReference type="Gene3D" id="2.30.22.10">
    <property type="entry name" value="Head domain of nucleotide exchange factor GrpE"/>
    <property type="match status" value="1"/>
</dbReference>
<evidence type="ECO:0000313" key="15">
    <source>
        <dbReference type="EMBL" id="PTQ56024.1"/>
    </source>
</evidence>
<comment type="subunit">
    <text evidence="3 10">Homodimer.</text>
</comment>
<comment type="similarity">
    <text evidence="2 10 12">Belongs to the GrpE family.</text>
</comment>
<evidence type="ECO:0000256" key="5">
    <source>
        <dbReference type="ARBA" id="ARBA00023016"/>
    </source>
</evidence>
<dbReference type="Pfam" id="PF01025">
    <property type="entry name" value="GrpE"/>
    <property type="match status" value="1"/>
</dbReference>
<dbReference type="AlphaFoldDB" id="A0A2R6Y030"/>